<dbReference type="Gene3D" id="2.60.40.420">
    <property type="entry name" value="Cupredoxins - blue copper proteins"/>
    <property type="match status" value="1"/>
</dbReference>
<sequence length="161" mass="16420">MKITRSALGLVLAAALIGVAGCGSGGEPTSEAPPAETSSAAEPTAEETTAAAEPSEAASEAPSEAASEEPTEEAPAEEIVITIRNFEYEMPDSVPAGAEITVVNEDTAPHTVTTTETEDFDAIVQGGETVTFTAPSEPGEYPFICTYHPNMTGTLVVSSDG</sequence>
<evidence type="ECO:0000313" key="5">
    <source>
        <dbReference type="Proteomes" id="UP001500974"/>
    </source>
</evidence>
<accession>A0ABN3ANL0</accession>
<dbReference type="PANTHER" id="PTHR36507:SF1">
    <property type="entry name" value="BLL1555 PROTEIN"/>
    <property type="match status" value="1"/>
</dbReference>
<feature type="compositionally biased region" description="Low complexity" evidence="1">
    <location>
        <begin position="27"/>
        <end position="65"/>
    </location>
</feature>
<protein>
    <recommendedName>
        <fullName evidence="3">EfeO-type cupredoxin-like domain-containing protein</fullName>
    </recommendedName>
</protein>
<organism evidence="4 5">
    <name type="scientific">Arthrobacter parietis</name>
    <dbReference type="NCBI Taxonomy" id="271434"/>
    <lineage>
        <taxon>Bacteria</taxon>
        <taxon>Bacillati</taxon>
        <taxon>Actinomycetota</taxon>
        <taxon>Actinomycetes</taxon>
        <taxon>Micrococcales</taxon>
        <taxon>Micrococcaceae</taxon>
        <taxon>Arthrobacter</taxon>
    </lineage>
</organism>
<reference evidence="4 5" key="1">
    <citation type="journal article" date="2019" name="Int. J. Syst. Evol. Microbiol.">
        <title>The Global Catalogue of Microorganisms (GCM) 10K type strain sequencing project: providing services to taxonomists for standard genome sequencing and annotation.</title>
        <authorList>
            <consortium name="The Broad Institute Genomics Platform"/>
            <consortium name="The Broad Institute Genome Sequencing Center for Infectious Disease"/>
            <person name="Wu L."/>
            <person name="Ma J."/>
        </authorList>
    </citation>
    <scope>NUCLEOTIDE SEQUENCE [LARGE SCALE GENOMIC DNA]</scope>
    <source>
        <strain evidence="4 5">JCM 14917</strain>
    </source>
</reference>
<dbReference type="PROSITE" id="PS51257">
    <property type="entry name" value="PROKAR_LIPOPROTEIN"/>
    <property type="match status" value="1"/>
</dbReference>
<dbReference type="InterPro" id="IPR052721">
    <property type="entry name" value="ET_Amicyanin"/>
</dbReference>
<evidence type="ECO:0000259" key="3">
    <source>
        <dbReference type="Pfam" id="PF13473"/>
    </source>
</evidence>
<proteinExistence type="predicted"/>
<feature type="signal peptide" evidence="2">
    <location>
        <begin position="1"/>
        <end position="25"/>
    </location>
</feature>
<feature type="compositionally biased region" description="Acidic residues" evidence="1">
    <location>
        <begin position="66"/>
        <end position="76"/>
    </location>
</feature>
<keyword evidence="2" id="KW-0732">Signal</keyword>
<dbReference type="Pfam" id="PF13473">
    <property type="entry name" value="Cupredoxin_1"/>
    <property type="match status" value="1"/>
</dbReference>
<feature type="region of interest" description="Disordered" evidence="1">
    <location>
        <begin position="23"/>
        <end position="77"/>
    </location>
</feature>
<evidence type="ECO:0000256" key="2">
    <source>
        <dbReference type="SAM" id="SignalP"/>
    </source>
</evidence>
<dbReference type="Proteomes" id="UP001500974">
    <property type="component" value="Unassembled WGS sequence"/>
</dbReference>
<evidence type="ECO:0000313" key="4">
    <source>
        <dbReference type="EMBL" id="GAA2172605.1"/>
    </source>
</evidence>
<dbReference type="InterPro" id="IPR008972">
    <property type="entry name" value="Cupredoxin"/>
</dbReference>
<dbReference type="InterPro" id="IPR028096">
    <property type="entry name" value="EfeO_Cupredoxin"/>
</dbReference>
<dbReference type="SUPFAM" id="SSF49503">
    <property type="entry name" value="Cupredoxins"/>
    <property type="match status" value="1"/>
</dbReference>
<dbReference type="EMBL" id="BAAAON010000001">
    <property type="protein sequence ID" value="GAA2172605.1"/>
    <property type="molecule type" value="Genomic_DNA"/>
</dbReference>
<feature type="chain" id="PRO_5047277139" description="EfeO-type cupredoxin-like domain-containing protein" evidence="2">
    <location>
        <begin position="26"/>
        <end position="161"/>
    </location>
</feature>
<gene>
    <name evidence="4" type="ORF">GCM10009784_03680</name>
</gene>
<name>A0ABN3ANL0_9MICC</name>
<keyword evidence="5" id="KW-1185">Reference proteome</keyword>
<feature type="domain" description="EfeO-type cupredoxin-like" evidence="3">
    <location>
        <begin position="67"/>
        <end position="157"/>
    </location>
</feature>
<dbReference type="PANTHER" id="PTHR36507">
    <property type="entry name" value="BLL1555 PROTEIN"/>
    <property type="match status" value="1"/>
</dbReference>
<dbReference type="RefSeq" id="WP_277357695.1">
    <property type="nucleotide sequence ID" value="NZ_BAAAON010000001.1"/>
</dbReference>
<comment type="caution">
    <text evidence="4">The sequence shown here is derived from an EMBL/GenBank/DDBJ whole genome shotgun (WGS) entry which is preliminary data.</text>
</comment>
<evidence type="ECO:0000256" key="1">
    <source>
        <dbReference type="SAM" id="MobiDB-lite"/>
    </source>
</evidence>